<protein>
    <submittedName>
        <fullName evidence="1">Uncharacterized protein</fullName>
    </submittedName>
</protein>
<evidence type="ECO:0000313" key="1">
    <source>
        <dbReference type="EMBL" id="CAH2049855.1"/>
    </source>
</evidence>
<feature type="non-terminal residue" evidence="1">
    <location>
        <position position="173"/>
    </location>
</feature>
<dbReference type="EMBL" id="OW152814">
    <property type="protein sequence ID" value="CAH2049855.1"/>
    <property type="molecule type" value="Genomic_DNA"/>
</dbReference>
<evidence type="ECO:0000313" key="2">
    <source>
        <dbReference type="Proteomes" id="UP000837857"/>
    </source>
</evidence>
<gene>
    <name evidence="1" type="ORF">IPOD504_LOCUS7049</name>
</gene>
<accession>A0ABN8I6Y8</accession>
<organism evidence="1 2">
    <name type="scientific">Iphiclides podalirius</name>
    <name type="common">scarce swallowtail</name>
    <dbReference type="NCBI Taxonomy" id="110791"/>
    <lineage>
        <taxon>Eukaryota</taxon>
        <taxon>Metazoa</taxon>
        <taxon>Ecdysozoa</taxon>
        <taxon>Arthropoda</taxon>
        <taxon>Hexapoda</taxon>
        <taxon>Insecta</taxon>
        <taxon>Pterygota</taxon>
        <taxon>Neoptera</taxon>
        <taxon>Endopterygota</taxon>
        <taxon>Lepidoptera</taxon>
        <taxon>Glossata</taxon>
        <taxon>Ditrysia</taxon>
        <taxon>Papilionoidea</taxon>
        <taxon>Papilionidae</taxon>
        <taxon>Papilioninae</taxon>
        <taxon>Iphiclides</taxon>
    </lineage>
</organism>
<proteinExistence type="predicted"/>
<reference evidence="1" key="1">
    <citation type="submission" date="2022-03" db="EMBL/GenBank/DDBJ databases">
        <authorList>
            <person name="Martin H S."/>
        </authorList>
    </citation>
    <scope>NUCLEOTIDE SEQUENCE</scope>
</reference>
<sequence length="173" mass="18832">MRILWMSVAESSTVQGRRGRSGGEATYEQSKFDLKRFRIRSSFAPSRFSNPTSLVAPRRCPWWRATGCAGGDGGGRGLALVDEGGAGSGAAGARALLAAWLWALLLRPPPRAPLTLLATHRRLAPLLPRAHALPIHHLVSTTRRALSPVFRVAEEPEMRLCSLRDIVISPYEG</sequence>
<name>A0ABN8I6Y8_9NEOP</name>
<keyword evidence="2" id="KW-1185">Reference proteome</keyword>
<dbReference type="Proteomes" id="UP000837857">
    <property type="component" value="Chromosome 2"/>
</dbReference>